<comment type="caution">
    <text evidence="1">The sequence shown here is derived from an EMBL/GenBank/DDBJ whole genome shotgun (WGS) entry which is preliminary data.</text>
</comment>
<dbReference type="Proteomes" id="UP001296967">
    <property type="component" value="Unassembled WGS sequence"/>
</dbReference>
<organism evidence="1 2">
    <name type="scientific">Halochromatium salexigens</name>
    <name type="common">Chromatium salexigens</name>
    <dbReference type="NCBI Taxonomy" id="49447"/>
    <lineage>
        <taxon>Bacteria</taxon>
        <taxon>Pseudomonadati</taxon>
        <taxon>Pseudomonadota</taxon>
        <taxon>Gammaproteobacteria</taxon>
        <taxon>Chromatiales</taxon>
        <taxon>Chromatiaceae</taxon>
        <taxon>Halochromatium</taxon>
    </lineage>
</organism>
<evidence type="ECO:0000313" key="2">
    <source>
        <dbReference type="Proteomes" id="UP001296967"/>
    </source>
</evidence>
<keyword evidence="2" id="KW-1185">Reference proteome</keyword>
<evidence type="ECO:0000313" key="1">
    <source>
        <dbReference type="EMBL" id="MBK5932125.1"/>
    </source>
</evidence>
<proteinExistence type="predicted"/>
<accession>A0AAJ0UIH4</accession>
<gene>
    <name evidence="1" type="ORF">CCR82_16685</name>
</gene>
<reference evidence="1" key="2">
    <citation type="journal article" date="2020" name="Microorganisms">
        <title>Osmotic Adaptation and Compatible Solute Biosynthesis of Phototrophic Bacteria as Revealed from Genome Analyses.</title>
        <authorList>
            <person name="Imhoff J.F."/>
            <person name="Rahn T."/>
            <person name="Kunzel S."/>
            <person name="Keller A."/>
            <person name="Neulinger S.C."/>
        </authorList>
    </citation>
    <scope>NUCLEOTIDE SEQUENCE</scope>
    <source>
        <strain evidence="1">DSM 4395</strain>
    </source>
</reference>
<reference evidence="1" key="1">
    <citation type="submission" date="2017-05" db="EMBL/GenBank/DDBJ databases">
        <authorList>
            <person name="Imhoff J.F."/>
            <person name="Rahn T."/>
            <person name="Kuenzel S."/>
            <person name="Neulinger S.C."/>
        </authorList>
    </citation>
    <scope>NUCLEOTIDE SEQUENCE</scope>
    <source>
        <strain evidence="1">DSM 4395</strain>
    </source>
</reference>
<dbReference type="RefSeq" id="WP_201246968.1">
    <property type="nucleotide sequence ID" value="NZ_NHSF01000077.1"/>
</dbReference>
<sequence>MTDPTQHKPAYQWLLHPDNARAVATDRQQLAEQGLVQAGAYLRDRLSDRAPDSLSDAAFLEAQQ</sequence>
<name>A0AAJ0UIH4_HALSE</name>
<dbReference type="AlphaFoldDB" id="A0AAJ0UIH4"/>
<protein>
    <submittedName>
        <fullName evidence="1">Uncharacterized protein</fullName>
    </submittedName>
</protein>
<dbReference type="EMBL" id="NHSF01000077">
    <property type="protein sequence ID" value="MBK5932125.1"/>
    <property type="molecule type" value="Genomic_DNA"/>
</dbReference>